<dbReference type="Proteomes" id="UP000219452">
    <property type="component" value="Unassembled WGS sequence"/>
</dbReference>
<evidence type="ECO:0000313" key="3">
    <source>
        <dbReference type="Proteomes" id="UP000219452"/>
    </source>
</evidence>
<evidence type="ECO:0000256" key="1">
    <source>
        <dbReference type="SAM" id="SignalP"/>
    </source>
</evidence>
<dbReference type="InterPro" id="IPR008969">
    <property type="entry name" value="CarboxyPept-like_regulatory"/>
</dbReference>
<proteinExistence type="predicted"/>
<dbReference type="Pfam" id="PF13715">
    <property type="entry name" value="CarbopepD_reg_2"/>
    <property type="match status" value="1"/>
</dbReference>
<name>A0A286FHA8_9BACT</name>
<protein>
    <submittedName>
        <fullName evidence="2">CarboxypepD_reg-like domain-containing protein</fullName>
    </submittedName>
</protein>
<dbReference type="RefSeq" id="WP_144035892.1">
    <property type="nucleotide sequence ID" value="NZ_OCNH01000001.1"/>
</dbReference>
<dbReference type="AlphaFoldDB" id="A0A286FHA8"/>
<feature type="signal peptide" evidence="1">
    <location>
        <begin position="1"/>
        <end position="19"/>
    </location>
</feature>
<dbReference type="OrthoDB" id="1489599at2"/>
<dbReference type="SUPFAM" id="SSF49464">
    <property type="entry name" value="Carboxypeptidase regulatory domain-like"/>
    <property type="match status" value="1"/>
</dbReference>
<organism evidence="2 3">
    <name type="scientific">Spirosoma fluviale</name>
    <dbReference type="NCBI Taxonomy" id="1597977"/>
    <lineage>
        <taxon>Bacteria</taxon>
        <taxon>Pseudomonadati</taxon>
        <taxon>Bacteroidota</taxon>
        <taxon>Cytophagia</taxon>
        <taxon>Cytophagales</taxon>
        <taxon>Cytophagaceae</taxon>
        <taxon>Spirosoma</taxon>
    </lineage>
</organism>
<accession>A0A286FHA8</accession>
<dbReference type="EMBL" id="OCNH01000001">
    <property type="protein sequence ID" value="SOD82627.1"/>
    <property type="molecule type" value="Genomic_DNA"/>
</dbReference>
<keyword evidence="1" id="KW-0732">Signal</keyword>
<keyword evidence="3" id="KW-1185">Reference proteome</keyword>
<evidence type="ECO:0000313" key="2">
    <source>
        <dbReference type="EMBL" id="SOD82627.1"/>
    </source>
</evidence>
<reference evidence="3" key="1">
    <citation type="submission" date="2017-09" db="EMBL/GenBank/DDBJ databases">
        <authorList>
            <person name="Varghese N."/>
            <person name="Submissions S."/>
        </authorList>
    </citation>
    <scope>NUCLEOTIDE SEQUENCE [LARGE SCALE GENOMIC DNA]</scope>
    <source>
        <strain evidence="3">DSM 29961</strain>
    </source>
</reference>
<sequence length="631" mass="70333">MKLVLLAVCLALSFIGSWAQSVTGSVVDAKTGRPLPGCSVRVGSQGTITNEDGKFSLKLPGASVAKTSITFSNLGYASKVVPYTGLSKLTIALNQSTTALNEVVVHSSARGIVRSAIDRIPANYPTKSFMMQGMLREYNRVSKTDYLYLLEAQLNAHIKPYTSNDEPKVEVLQKRKQVFRNLDSTLFIHWRNTAYVMDIGDFVHNKPAFLDKKKMANYAYELLDVTSLDGQTVYVIGFSHKADKAKQRGKLFIDAQSMAFVGGEYSAPVKPDKTGAEAVDDTSERSTKTYYQPSGGKWYLRNTTISRTSNLMSRHSEILVEFFSTGIDTTTVQSIGYARNMQKLDILLHKPIAYDSLFWAQQPGTVRNDDLEAFLLQRDTSAVVAPSTNALQKAAIPPAKLPAPLVKVLTYIVRHVHGGYGLSTLPGLVNGGTVGIARDNSAQFSIDQQRSISVLHSYGIYLSQRLDLPYRFSIYNQNSTNFGLGGISNRANLLGLSHTIVMNRQHRPIRFLPFIGVESVRLARSFDDIVAYPDYLGSIRLRGDAVEPILEKRYRNLAYSLQTSIELKRHRKLTIGLTYRVPLHESDRLYLKETGGLPLFRRKREINNQDNQRAFINSSLSIITYQIGLSF</sequence>
<gene>
    <name evidence="2" type="ORF">SAMN06269250_2204</name>
</gene>
<feature type="chain" id="PRO_5012448256" evidence="1">
    <location>
        <begin position="20"/>
        <end position="631"/>
    </location>
</feature>
<dbReference type="Gene3D" id="2.60.40.1120">
    <property type="entry name" value="Carboxypeptidase-like, regulatory domain"/>
    <property type="match status" value="1"/>
</dbReference>